<gene>
    <name evidence="2" type="ORF">EDB95_2323</name>
</gene>
<evidence type="ECO:0000313" key="2">
    <source>
        <dbReference type="EMBL" id="TDX01290.1"/>
    </source>
</evidence>
<organism evidence="2 3">
    <name type="scientific">Dinghuibacter silviterrae</name>
    <dbReference type="NCBI Taxonomy" id="1539049"/>
    <lineage>
        <taxon>Bacteria</taxon>
        <taxon>Pseudomonadati</taxon>
        <taxon>Bacteroidota</taxon>
        <taxon>Chitinophagia</taxon>
        <taxon>Chitinophagales</taxon>
        <taxon>Chitinophagaceae</taxon>
        <taxon>Dinghuibacter</taxon>
    </lineage>
</organism>
<evidence type="ECO:0000256" key="1">
    <source>
        <dbReference type="SAM" id="MobiDB-lite"/>
    </source>
</evidence>
<protein>
    <submittedName>
        <fullName evidence="2">Uncharacterized protein</fullName>
    </submittedName>
</protein>
<sequence>MSDKNKYYPLDDVRIVGKQDKKSALAQKQDERKTGAIFRAARSKAATPRPKAPAH</sequence>
<dbReference type="EMBL" id="SODV01000001">
    <property type="protein sequence ID" value="TDX01290.1"/>
    <property type="molecule type" value="Genomic_DNA"/>
</dbReference>
<evidence type="ECO:0000313" key="3">
    <source>
        <dbReference type="Proteomes" id="UP000294498"/>
    </source>
</evidence>
<dbReference type="Proteomes" id="UP000294498">
    <property type="component" value="Unassembled WGS sequence"/>
</dbReference>
<reference evidence="2 3" key="1">
    <citation type="submission" date="2019-03" db="EMBL/GenBank/DDBJ databases">
        <title>Genomic Encyclopedia of Type Strains, Phase IV (KMG-IV): sequencing the most valuable type-strain genomes for metagenomic binning, comparative biology and taxonomic classification.</title>
        <authorList>
            <person name="Goeker M."/>
        </authorList>
    </citation>
    <scope>NUCLEOTIDE SEQUENCE [LARGE SCALE GENOMIC DNA]</scope>
    <source>
        <strain evidence="2 3">DSM 100059</strain>
    </source>
</reference>
<name>A0A4R8DSS4_9BACT</name>
<keyword evidence="3" id="KW-1185">Reference proteome</keyword>
<feature type="region of interest" description="Disordered" evidence="1">
    <location>
        <begin position="20"/>
        <end position="55"/>
    </location>
</feature>
<proteinExistence type="predicted"/>
<comment type="caution">
    <text evidence="2">The sequence shown here is derived from an EMBL/GenBank/DDBJ whole genome shotgun (WGS) entry which is preliminary data.</text>
</comment>
<accession>A0A4R8DSS4</accession>
<dbReference type="AlphaFoldDB" id="A0A4R8DSS4"/>
<feature type="compositionally biased region" description="Basic and acidic residues" evidence="1">
    <location>
        <begin position="20"/>
        <end position="34"/>
    </location>
</feature>